<dbReference type="AlphaFoldDB" id="A0A4Y7TL80"/>
<name>A0A4Y7TL80_COPMI</name>
<evidence type="ECO:0000313" key="1">
    <source>
        <dbReference type="EMBL" id="TEB34930.1"/>
    </source>
</evidence>
<keyword evidence="2" id="KW-1185">Reference proteome</keyword>
<gene>
    <name evidence="1" type="ORF">FA13DRAFT_1424496</name>
</gene>
<dbReference type="EMBL" id="QPFP01000008">
    <property type="protein sequence ID" value="TEB34930.1"/>
    <property type="molecule type" value="Genomic_DNA"/>
</dbReference>
<comment type="caution">
    <text evidence="1">The sequence shown here is derived from an EMBL/GenBank/DDBJ whole genome shotgun (WGS) entry which is preliminary data.</text>
</comment>
<protein>
    <submittedName>
        <fullName evidence="1">Uncharacterized protein</fullName>
    </submittedName>
</protein>
<sequence>MRCRRSRAITNTAALRTRGLALDRPSNRLAAVTQGVHPGHPGHTKTYLPDSEKTSVGERCCTFGDEWGSELRCEATSLPTTTCDGYLCPLLRSSSGSPETNPNEQASFGRCTDTSPRFCLTRSVSTWRRSLRGNVHGPETGEARGPVTLVVNV</sequence>
<organism evidence="1 2">
    <name type="scientific">Coprinellus micaceus</name>
    <name type="common">Glistening ink-cap mushroom</name>
    <name type="synonym">Coprinus micaceus</name>
    <dbReference type="NCBI Taxonomy" id="71717"/>
    <lineage>
        <taxon>Eukaryota</taxon>
        <taxon>Fungi</taxon>
        <taxon>Dikarya</taxon>
        <taxon>Basidiomycota</taxon>
        <taxon>Agaricomycotina</taxon>
        <taxon>Agaricomycetes</taxon>
        <taxon>Agaricomycetidae</taxon>
        <taxon>Agaricales</taxon>
        <taxon>Agaricineae</taxon>
        <taxon>Psathyrellaceae</taxon>
        <taxon>Coprinellus</taxon>
    </lineage>
</organism>
<evidence type="ECO:0000313" key="2">
    <source>
        <dbReference type="Proteomes" id="UP000298030"/>
    </source>
</evidence>
<proteinExistence type="predicted"/>
<reference evidence="1 2" key="1">
    <citation type="journal article" date="2019" name="Nat. Ecol. Evol.">
        <title>Megaphylogeny resolves global patterns of mushroom evolution.</title>
        <authorList>
            <person name="Varga T."/>
            <person name="Krizsan K."/>
            <person name="Foldi C."/>
            <person name="Dima B."/>
            <person name="Sanchez-Garcia M."/>
            <person name="Sanchez-Ramirez S."/>
            <person name="Szollosi G.J."/>
            <person name="Szarkandi J.G."/>
            <person name="Papp V."/>
            <person name="Albert L."/>
            <person name="Andreopoulos W."/>
            <person name="Angelini C."/>
            <person name="Antonin V."/>
            <person name="Barry K.W."/>
            <person name="Bougher N.L."/>
            <person name="Buchanan P."/>
            <person name="Buyck B."/>
            <person name="Bense V."/>
            <person name="Catcheside P."/>
            <person name="Chovatia M."/>
            <person name="Cooper J."/>
            <person name="Damon W."/>
            <person name="Desjardin D."/>
            <person name="Finy P."/>
            <person name="Geml J."/>
            <person name="Haridas S."/>
            <person name="Hughes K."/>
            <person name="Justo A."/>
            <person name="Karasinski D."/>
            <person name="Kautmanova I."/>
            <person name="Kiss B."/>
            <person name="Kocsube S."/>
            <person name="Kotiranta H."/>
            <person name="LaButti K.M."/>
            <person name="Lechner B.E."/>
            <person name="Liimatainen K."/>
            <person name="Lipzen A."/>
            <person name="Lukacs Z."/>
            <person name="Mihaltcheva S."/>
            <person name="Morgado L.N."/>
            <person name="Niskanen T."/>
            <person name="Noordeloos M.E."/>
            <person name="Ohm R.A."/>
            <person name="Ortiz-Santana B."/>
            <person name="Ovrebo C."/>
            <person name="Racz N."/>
            <person name="Riley R."/>
            <person name="Savchenko A."/>
            <person name="Shiryaev A."/>
            <person name="Soop K."/>
            <person name="Spirin V."/>
            <person name="Szebenyi C."/>
            <person name="Tomsovsky M."/>
            <person name="Tulloss R.E."/>
            <person name="Uehling J."/>
            <person name="Grigoriev I.V."/>
            <person name="Vagvolgyi C."/>
            <person name="Papp T."/>
            <person name="Martin F.M."/>
            <person name="Miettinen O."/>
            <person name="Hibbett D.S."/>
            <person name="Nagy L.G."/>
        </authorList>
    </citation>
    <scope>NUCLEOTIDE SEQUENCE [LARGE SCALE GENOMIC DNA]</scope>
    <source>
        <strain evidence="1 2">FP101781</strain>
    </source>
</reference>
<dbReference type="Proteomes" id="UP000298030">
    <property type="component" value="Unassembled WGS sequence"/>
</dbReference>
<accession>A0A4Y7TL80</accession>